<dbReference type="EMBL" id="JACBFH010000001">
    <property type="protein sequence ID" value="NYY91075.1"/>
    <property type="molecule type" value="Genomic_DNA"/>
</dbReference>
<evidence type="ECO:0000256" key="2">
    <source>
        <dbReference type="ARBA" id="ARBA00023172"/>
    </source>
</evidence>
<name>A0A7Z0QAV7_9BRAD</name>
<dbReference type="GO" id="GO:0006310">
    <property type="term" value="P:DNA recombination"/>
    <property type="evidence" value="ECO:0007669"/>
    <property type="project" value="UniProtKB-KW"/>
</dbReference>
<keyword evidence="1" id="KW-0238">DNA-binding</keyword>
<evidence type="ECO:0000313" key="5">
    <source>
        <dbReference type="EMBL" id="UGX92922.1"/>
    </source>
</evidence>
<reference evidence="5 6" key="1">
    <citation type="journal article" date="2017" name="Syst. Appl. Microbiol.">
        <title>Soybeans inoculated with root zone soils of Canadian native legumes harbour diverse and novel Bradyrhizobium spp. that possess agricultural potential.</title>
        <authorList>
            <person name="Bromfield E.S.P."/>
            <person name="Cloutier S."/>
            <person name="Tambong J.T."/>
            <person name="Tran Thi T.V."/>
        </authorList>
    </citation>
    <scope>NUCLEOTIDE SEQUENCE [LARGE SCALE GENOMIC DNA]</scope>
    <source>
        <strain evidence="5 6">323S2</strain>
    </source>
</reference>
<proteinExistence type="predicted"/>
<dbReference type="GO" id="GO:0015074">
    <property type="term" value="P:DNA integration"/>
    <property type="evidence" value="ECO:0007669"/>
    <property type="project" value="InterPro"/>
</dbReference>
<keyword evidence="2" id="KW-0233">DNA recombination</keyword>
<evidence type="ECO:0000313" key="4">
    <source>
        <dbReference type="EMBL" id="NYY91075.1"/>
    </source>
</evidence>
<evidence type="ECO:0000313" key="6">
    <source>
        <dbReference type="Proteomes" id="UP000564836"/>
    </source>
</evidence>
<evidence type="ECO:0000256" key="1">
    <source>
        <dbReference type="ARBA" id="ARBA00023125"/>
    </source>
</evidence>
<organism evidence="4">
    <name type="scientific">Bradyrhizobium barranii subsp. barranii</name>
    <dbReference type="NCBI Taxonomy" id="2823807"/>
    <lineage>
        <taxon>Bacteria</taxon>
        <taxon>Pseudomonadati</taxon>
        <taxon>Pseudomonadota</taxon>
        <taxon>Alphaproteobacteria</taxon>
        <taxon>Hyphomicrobiales</taxon>
        <taxon>Nitrobacteraceae</taxon>
        <taxon>Bradyrhizobium</taxon>
        <taxon>Bradyrhizobium barranii</taxon>
    </lineage>
</organism>
<dbReference type="InterPro" id="IPR046668">
    <property type="entry name" value="DUF6538"/>
</dbReference>
<dbReference type="Proteomes" id="UP000564836">
    <property type="component" value="Chromosome"/>
</dbReference>
<dbReference type="EMBL" id="CP088280">
    <property type="protein sequence ID" value="UGX92922.1"/>
    <property type="molecule type" value="Genomic_DNA"/>
</dbReference>
<dbReference type="PROSITE" id="PS51898">
    <property type="entry name" value="TYR_RECOMBINASE"/>
    <property type="match status" value="1"/>
</dbReference>
<sequence>MASPTKRRGSDNWYYRKRIPKDVQAILAKLPKDRRPPNWFRDQISISLGTGDRAAAKAKCPEVAAEVERTMAALRDGPMPLTDKQISALSGELYKAFAEGLEDTPVLTTEQWLHVAELNEQARRGEYGPVARLGIHKSPDQRRRASMEERFGAMTNVFLARRGVLTDNASRWKLIEWASRDLSEAAKKLARNADGDFAPDDYAKRFQAFEHAPSKPSGRSLTALAEAWHKAALNRGVVRRDADRIKRRFEVLVEFLGHDDASRVTKQDIVRWKDQRLAEKITIKVINDTDIASFSNVFNWGVEREWLTSNPTDGTRIKSKRKNAEVREKYFLPEEAAKILQHAAAVVGSKKEARKTTAAKRWVPWLCAYSGARVAEMIQLRKQDVRKDTAHGWIMRLTPEAGSIKNNKFCDVPVHEHLISTGFIDFVNSAKAGHLFCDPSEDGSIEGPADGVYKRVYEMVREIAPEAMRQPNHAWRYTFKTYGLEVGIELLTLNAISNHAPRTQGEAYTKVTLKTRANAMKQFPRYAL</sequence>
<dbReference type="InterPro" id="IPR013762">
    <property type="entry name" value="Integrase-like_cat_sf"/>
</dbReference>
<dbReference type="RefSeq" id="WP_166348550.1">
    <property type="nucleotide sequence ID" value="NZ_CP088280.1"/>
</dbReference>
<dbReference type="InterPro" id="IPR057084">
    <property type="entry name" value="Int_N"/>
</dbReference>
<protein>
    <recommendedName>
        <fullName evidence="3">Tyr recombinase domain-containing protein</fullName>
    </recommendedName>
</protein>
<dbReference type="InterPro" id="IPR010998">
    <property type="entry name" value="Integrase_recombinase_N"/>
</dbReference>
<dbReference type="GO" id="GO:0003677">
    <property type="term" value="F:DNA binding"/>
    <property type="evidence" value="ECO:0007669"/>
    <property type="project" value="UniProtKB-KW"/>
</dbReference>
<reference evidence="5 6" key="3">
    <citation type="journal article" date="2022" name="Int. J. Syst. Evol. Microbiol.">
        <title>Strains of Bradyrhizobium barranii sp. nov. associated with legumes native to Canada are symbionts of soybeans and belong to different subspecies (subsp. barranii subsp. nov. and subsp. apii subsp. nov.) and symbiovars (sv. glycinearum and sv. septentrionale).</title>
        <authorList>
            <person name="Bromfield E.S.P."/>
            <person name="Cloutier S."/>
            <person name="Wasai-Hara S."/>
            <person name="Minamisawa K."/>
        </authorList>
    </citation>
    <scope>NUCLEOTIDE SEQUENCE [LARGE SCALE GENOMIC DNA]</scope>
    <source>
        <strain evidence="5 6">323S2</strain>
    </source>
</reference>
<gene>
    <name evidence="5" type="ORF">G6321_00046085</name>
    <name evidence="4" type="ORF">G6321_22300</name>
</gene>
<dbReference type="Gene3D" id="1.10.443.10">
    <property type="entry name" value="Intergrase catalytic core"/>
    <property type="match status" value="1"/>
</dbReference>
<dbReference type="Pfam" id="PF20172">
    <property type="entry name" value="DUF6538"/>
    <property type="match status" value="1"/>
</dbReference>
<dbReference type="InterPro" id="IPR011010">
    <property type="entry name" value="DNA_brk_join_enz"/>
</dbReference>
<accession>A0A7Z0QAV7</accession>
<dbReference type="Pfam" id="PF24624">
    <property type="entry name" value="Int_N"/>
    <property type="match status" value="1"/>
</dbReference>
<dbReference type="SUPFAM" id="SSF56349">
    <property type="entry name" value="DNA breaking-rejoining enzymes"/>
    <property type="match status" value="1"/>
</dbReference>
<reference evidence="4" key="2">
    <citation type="submission" date="2020-06" db="EMBL/GenBank/DDBJ databases">
        <title>Whole Genome Sequence of Bradyrhizobium sp. Strain 323S2.</title>
        <authorList>
            <person name="Bromfield E.S.P."/>
        </authorList>
    </citation>
    <scope>NUCLEOTIDE SEQUENCE [LARGE SCALE GENOMIC DNA]</scope>
    <source>
        <strain evidence="4">323S2</strain>
    </source>
</reference>
<feature type="domain" description="Tyr recombinase" evidence="3">
    <location>
        <begin position="326"/>
        <end position="521"/>
    </location>
</feature>
<dbReference type="InterPro" id="IPR002104">
    <property type="entry name" value="Integrase_catalytic"/>
</dbReference>
<dbReference type="Gene3D" id="1.10.150.130">
    <property type="match status" value="1"/>
</dbReference>
<dbReference type="AlphaFoldDB" id="A0A7Z0QAV7"/>
<evidence type="ECO:0000259" key="3">
    <source>
        <dbReference type="PROSITE" id="PS51898"/>
    </source>
</evidence>